<keyword evidence="1" id="KW-0805">Transcription regulation</keyword>
<dbReference type="Pfam" id="PF12833">
    <property type="entry name" value="HTH_18"/>
    <property type="match status" value="1"/>
</dbReference>
<name>A0A1I5Y1L4_9BACI</name>
<reference evidence="6" key="1">
    <citation type="submission" date="2016-10" db="EMBL/GenBank/DDBJ databases">
        <authorList>
            <person name="Varghese N."/>
            <person name="Submissions S."/>
        </authorList>
    </citation>
    <scope>NUCLEOTIDE SEQUENCE [LARGE SCALE GENOMIC DNA]</scope>
    <source>
        <strain evidence="6">S7</strain>
    </source>
</reference>
<sequence length="385" mass="44755">MNMTKELVTKLDDLVNTITDISGIPAGFYSKDSNIISSPPNEDMKNTDNSFIFTFLHENAEAVETLLHDIENDCYYLSFWISVLRGFLLIGPYQTPDDTWQKSYLYLRNNSNSYVRNIITVSKHESLQTMSKSFLRYHFYHYPGALREGDWVTEDMLPGDCDAVYYPYQKEKQFLEYFKQASPESFALLTEVEETVDITLGSENPVRHLKNKLIIITTICTRVLIESGVTASEALTVSNGFLFSIEKTDSLRGLNDLHRKIVDSFYYLVQREKKNQYSPYIQEVRDFVHRNLREPLDVGTVVKHMQLSRGYLSTEFKKECCISLKQYILECKVEEAKRLILYSDKTLSDVSTLLCFNDQTYFTKVFKKFTGLTPLQYQKQLPLYS</sequence>
<dbReference type="GO" id="GO:0043565">
    <property type="term" value="F:sequence-specific DNA binding"/>
    <property type="evidence" value="ECO:0007669"/>
    <property type="project" value="InterPro"/>
</dbReference>
<feature type="domain" description="HTH araC/xylS-type" evidence="4">
    <location>
        <begin position="282"/>
        <end position="380"/>
    </location>
</feature>
<evidence type="ECO:0000259" key="4">
    <source>
        <dbReference type="PROSITE" id="PS01124"/>
    </source>
</evidence>
<protein>
    <submittedName>
        <fullName evidence="5">AraC-type DNA-binding protein</fullName>
    </submittedName>
</protein>
<keyword evidence="2 5" id="KW-0238">DNA-binding</keyword>
<dbReference type="OrthoDB" id="247151at2"/>
<dbReference type="SMART" id="SM00342">
    <property type="entry name" value="HTH_ARAC"/>
    <property type="match status" value="1"/>
</dbReference>
<dbReference type="Gene3D" id="1.10.10.60">
    <property type="entry name" value="Homeodomain-like"/>
    <property type="match status" value="2"/>
</dbReference>
<dbReference type="InterPro" id="IPR009057">
    <property type="entry name" value="Homeodomain-like_sf"/>
</dbReference>
<dbReference type="GO" id="GO:0003700">
    <property type="term" value="F:DNA-binding transcription factor activity"/>
    <property type="evidence" value="ECO:0007669"/>
    <property type="project" value="InterPro"/>
</dbReference>
<dbReference type="STRING" id="1884432.SAMN05518683_13412"/>
<gene>
    <name evidence="5" type="ORF">SAMN05518683_13412</name>
</gene>
<dbReference type="PROSITE" id="PS01124">
    <property type="entry name" value="HTH_ARAC_FAMILY_2"/>
    <property type="match status" value="1"/>
</dbReference>
<dbReference type="InterPro" id="IPR018060">
    <property type="entry name" value="HTH_AraC"/>
</dbReference>
<evidence type="ECO:0000256" key="1">
    <source>
        <dbReference type="ARBA" id="ARBA00023015"/>
    </source>
</evidence>
<dbReference type="PANTHER" id="PTHR43280:SF34">
    <property type="entry name" value="ARAC-FAMILY TRANSCRIPTIONAL REGULATOR"/>
    <property type="match status" value="1"/>
</dbReference>
<evidence type="ECO:0000256" key="2">
    <source>
        <dbReference type="ARBA" id="ARBA00023125"/>
    </source>
</evidence>
<keyword evidence="6" id="KW-1185">Reference proteome</keyword>
<organism evidence="5 6">
    <name type="scientific">Salibacterium halotolerans</name>
    <dbReference type="NCBI Taxonomy" id="1884432"/>
    <lineage>
        <taxon>Bacteria</taxon>
        <taxon>Bacillati</taxon>
        <taxon>Bacillota</taxon>
        <taxon>Bacilli</taxon>
        <taxon>Bacillales</taxon>
        <taxon>Bacillaceae</taxon>
    </lineage>
</organism>
<dbReference type="AlphaFoldDB" id="A0A1I5Y1L4"/>
<proteinExistence type="predicted"/>
<evidence type="ECO:0000313" key="5">
    <source>
        <dbReference type="EMBL" id="SFQ38075.1"/>
    </source>
</evidence>
<evidence type="ECO:0000256" key="3">
    <source>
        <dbReference type="ARBA" id="ARBA00023163"/>
    </source>
</evidence>
<accession>A0A1I5Y1L4</accession>
<dbReference type="PANTHER" id="PTHR43280">
    <property type="entry name" value="ARAC-FAMILY TRANSCRIPTIONAL REGULATOR"/>
    <property type="match status" value="1"/>
</dbReference>
<keyword evidence="3" id="KW-0804">Transcription</keyword>
<evidence type="ECO:0000313" key="6">
    <source>
        <dbReference type="Proteomes" id="UP000198892"/>
    </source>
</evidence>
<dbReference type="Proteomes" id="UP000198892">
    <property type="component" value="Unassembled WGS sequence"/>
</dbReference>
<dbReference type="EMBL" id="FOXD01000034">
    <property type="protein sequence ID" value="SFQ38075.1"/>
    <property type="molecule type" value="Genomic_DNA"/>
</dbReference>
<dbReference type="SUPFAM" id="SSF46689">
    <property type="entry name" value="Homeodomain-like"/>
    <property type="match status" value="1"/>
</dbReference>